<dbReference type="Proteomes" id="UP001058974">
    <property type="component" value="Chromosome 2"/>
</dbReference>
<dbReference type="EMBL" id="JAMSHJ010000002">
    <property type="protein sequence ID" value="KAI5438868.1"/>
    <property type="molecule type" value="Genomic_DNA"/>
</dbReference>
<comment type="caution">
    <text evidence="1">The sequence shown here is derived from an EMBL/GenBank/DDBJ whole genome shotgun (WGS) entry which is preliminary data.</text>
</comment>
<evidence type="ECO:0008006" key="3">
    <source>
        <dbReference type="Google" id="ProtNLM"/>
    </source>
</evidence>
<dbReference type="Gramene" id="Psat02G0455300-T1">
    <property type="protein sequence ID" value="KAI5438868.1"/>
    <property type="gene ID" value="KIW84_024553"/>
</dbReference>
<accession>A0A9D4YG05</accession>
<sequence>MVTGECMDECVHCFEQEPVKEIFWEPRRKVQGIRIKERKYDDQEFALLEGHWMIYNHYSNVIAWSPNFYPTGDAIEELAVWVRISCLPIEYYDNRVLMYNGTEGIVQGASIVEYEVKASRPWTVVQKPRRARKRKFEFAKEVKEVGRVGPSRKIKDHISGMGSGFHVLSDVSAAVGKDNELEIHPSSIVTDTICNSEDVPVVEKLDVNQVNGGKRKMKRDLLKEQKKNKLLSTVVARGIQKGNSKGAAKSKGVQEIDDLLSVDEASDLVTNLKLKDEDGAQRNMRNNLD</sequence>
<reference evidence="1 2" key="1">
    <citation type="journal article" date="2022" name="Nat. Genet.">
        <title>Improved pea reference genome and pan-genome highlight genomic features and evolutionary characteristics.</title>
        <authorList>
            <person name="Yang T."/>
            <person name="Liu R."/>
            <person name="Luo Y."/>
            <person name="Hu S."/>
            <person name="Wang D."/>
            <person name="Wang C."/>
            <person name="Pandey M.K."/>
            <person name="Ge S."/>
            <person name="Xu Q."/>
            <person name="Li N."/>
            <person name="Li G."/>
            <person name="Huang Y."/>
            <person name="Saxena R.K."/>
            <person name="Ji Y."/>
            <person name="Li M."/>
            <person name="Yan X."/>
            <person name="He Y."/>
            <person name="Liu Y."/>
            <person name="Wang X."/>
            <person name="Xiang C."/>
            <person name="Varshney R.K."/>
            <person name="Ding H."/>
            <person name="Gao S."/>
            <person name="Zong X."/>
        </authorList>
    </citation>
    <scope>NUCLEOTIDE SEQUENCE [LARGE SCALE GENOMIC DNA]</scope>
    <source>
        <strain evidence="1 2">cv. Zhongwan 6</strain>
    </source>
</reference>
<organism evidence="1 2">
    <name type="scientific">Pisum sativum</name>
    <name type="common">Garden pea</name>
    <name type="synonym">Lathyrus oleraceus</name>
    <dbReference type="NCBI Taxonomy" id="3888"/>
    <lineage>
        <taxon>Eukaryota</taxon>
        <taxon>Viridiplantae</taxon>
        <taxon>Streptophyta</taxon>
        <taxon>Embryophyta</taxon>
        <taxon>Tracheophyta</taxon>
        <taxon>Spermatophyta</taxon>
        <taxon>Magnoliopsida</taxon>
        <taxon>eudicotyledons</taxon>
        <taxon>Gunneridae</taxon>
        <taxon>Pentapetalae</taxon>
        <taxon>rosids</taxon>
        <taxon>fabids</taxon>
        <taxon>Fabales</taxon>
        <taxon>Fabaceae</taxon>
        <taxon>Papilionoideae</taxon>
        <taxon>50 kb inversion clade</taxon>
        <taxon>NPAAA clade</taxon>
        <taxon>Hologalegina</taxon>
        <taxon>IRL clade</taxon>
        <taxon>Fabeae</taxon>
        <taxon>Lathyrus</taxon>
    </lineage>
</organism>
<protein>
    <recommendedName>
        <fullName evidence="3">DUF4283 domain-containing protein</fullName>
    </recommendedName>
</protein>
<evidence type="ECO:0000313" key="1">
    <source>
        <dbReference type="EMBL" id="KAI5438868.1"/>
    </source>
</evidence>
<proteinExistence type="predicted"/>
<gene>
    <name evidence="1" type="ORF">KIW84_024553</name>
</gene>
<keyword evidence="2" id="KW-1185">Reference proteome</keyword>
<evidence type="ECO:0000313" key="2">
    <source>
        <dbReference type="Proteomes" id="UP001058974"/>
    </source>
</evidence>
<name>A0A9D4YG05_PEA</name>
<dbReference type="AlphaFoldDB" id="A0A9D4YG05"/>